<evidence type="ECO:0000259" key="3">
    <source>
        <dbReference type="Pfam" id="PF01878"/>
    </source>
</evidence>
<dbReference type="Pfam" id="PF01878">
    <property type="entry name" value="EVE"/>
    <property type="match status" value="1"/>
</dbReference>
<organism evidence="4 5">
    <name type="scientific">Artemisia annua</name>
    <name type="common">Sweet wormwood</name>
    <dbReference type="NCBI Taxonomy" id="35608"/>
    <lineage>
        <taxon>Eukaryota</taxon>
        <taxon>Viridiplantae</taxon>
        <taxon>Streptophyta</taxon>
        <taxon>Embryophyta</taxon>
        <taxon>Tracheophyta</taxon>
        <taxon>Spermatophyta</taxon>
        <taxon>Magnoliopsida</taxon>
        <taxon>eudicotyledons</taxon>
        <taxon>Gunneridae</taxon>
        <taxon>Pentapetalae</taxon>
        <taxon>asterids</taxon>
        <taxon>campanulids</taxon>
        <taxon>Asterales</taxon>
        <taxon>Asteraceae</taxon>
        <taxon>Asteroideae</taxon>
        <taxon>Anthemideae</taxon>
        <taxon>Artemisiinae</taxon>
        <taxon>Artemisia</taxon>
    </lineage>
</organism>
<feature type="domain" description="EVE" evidence="3">
    <location>
        <begin position="45"/>
        <end position="178"/>
    </location>
</feature>
<dbReference type="InterPro" id="IPR002740">
    <property type="entry name" value="EVE_domain"/>
</dbReference>
<proteinExistence type="predicted"/>
<evidence type="ECO:0000313" key="5">
    <source>
        <dbReference type="Proteomes" id="UP000245207"/>
    </source>
</evidence>
<name>A0A2U1NA29_ARTAN</name>
<dbReference type="PANTHER" id="PTHR14087:SF8">
    <property type="entry name" value="OS03G0676100 PROTEIN"/>
    <property type="match status" value="1"/>
</dbReference>
<dbReference type="EMBL" id="PKPP01003253">
    <property type="protein sequence ID" value="PWA70374.1"/>
    <property type="molecule type" value="Genomic_DNA"/>
</dbReference>
<evidence type="ECO:0000313" key="4">
    <source>
        <dbReference type="EMBL" id="PWA70374.1"/>
    </source>
</evidence>
<sequence>MAPKSKANSQFPIPAINSTTKTPKKTHTLFENTTKMSKPNTTKTQYWLLKTEPNSWSWDDQKSNNNISKWDGVKNHQAIKNLKSMHLNDLCFFYHSGTKSRCIVGVVTVIREWYEDEESGGGAVDVKEVGEMRRIVDLKEMKKELLGVKGFKEFGLFKQSRLSVVPVEEGVWVKICEMGNGYEGDGFNDGECDK</sequence>
<dbReference type="Gene3D" id="3.10.590.10">
    <property type="entry name" value="ph1033 like domains"/>
    <property type="match status" value="1"/>
</dbReference>
<comment type="caution">
    <text evidence="4">The sequence shown here is derived from an EMBL/GenBank/DDBJ whole genome shotgun (WGS) entry which is preliminary data.</text>
</comment>
<dbReference type="InterPro" id="IPR047197">
    <property type="entry name" value="THYN1-like_EVE"/>
</dbReference>
<evidence type="ECO:0000256" key="1">
    <source>
        <dbReference type="ARBA" id="ARBA00004123"/>
    </source>
</evidence>
<dbReference type="AlphaFoldDB" id="A0A2U1NA29"/>
<dbReference type="InterPro" id="IPR015947">
    <property type="entry name" value="PUA-like_sf"/>
</dbReference>
<dbReference type="GO" id="GO:0005634">
    <property type="term" value="C:nucleus"/>
    <property type="evidence" value="ECO:0007669"/>
    <property type="project" value="UniProtKB-SubCell"/>
</dbReference>
<dbReference type="SUPFAM" id="SSF88697">
    <property type="entry name" value="PUA domain-like"/>
    <property type="match status" value="1"/>
</dbReference>
<protein>
    <recommendedName>
        <fullName evidence="3">EVE domain-containing protein</fullName>
    </recommendedName>
</protein>
<dbReference type="Proteomes" id="UP000245207">
    <property type="component" value="Unassembled WGS sequence"/>
</dbReference>
<comment type="subcellular location">
    <subcellularLocation>
        <location evidence="1">Nucleus</location>
    </subcellularLocation>
</comment>
<accession>A0A2U1NA29</accession>
<dbReference type="CDD" id="cd21133">
    <property type="entry name" value="EVE"/>
    <property type="match status" value="1"/>
</dbReference>
<gene>
    <name evidence="4" type="ORF">CTI12_AA283840</name>
</gene>
<keyword evidence="5" id="KW-1185">Reference proteome</keyword>
<dbReference type="InterPro" id="IPR052181">
    <property type="entry name" value="5hmC_binding"/>
</dbReference>
<keyword evidence="2" id="KW-0539">Nucleus</keyword>
<dbReference type="PANTHER" id="PTHR14087">
    <property type="entry name" value="THYMOCYTE NUCLEAR PROTEIN 1"/>
    <property type="match status" value="1"/>
</dbReference>
<reference evidence="4 5" key="1">
    <citation type="journal article" date="2018" name="Mol. Plant">
        <title>The genome of Artemisia annua provides insight into the evolution of Asteraceae family and artemisinin biosynthesis.</title>
        <authorList>
            <person name="Shen Q."/>
            <person name="Zhang L."/>
            <person name="Liao Z."/>
            <person name="Wang S."/>
            <person name="Yan T."/>
            <person name="Shi P."/>
            <person name="Liu M."/>
            <person name="Fu X."/>
            <person name="Pan Q."/>
            <person name="Wang Y."/>
            <person name="Lv Z."/>
            <person name="Lu X."/>
            <person name="Zhang F."/>
            <person name="Jiang W."/>
            <person name="Ma Y."/>
            <person name="Chen M."/>
            <person name="Hao X."/>
            <person name="Li L."/>
            <person name="Tang Y."/>
            <person name="Lv G."/>
            <person name="Zhou Y."/>
            <person name="Sun X."/>
            <person name="Brodelius P.E."/>
            <person name="Rose J.K.C."/>
            <person name="Tang K."/>
        </authorList>
    </citation>
    <scope>NUCLEOTIDE SEQUENCE [LARGE SCALE GENOMIC DNA]</scope>
    <source>
        <strain evidence="5">cv. Huhao1</strain>
        <tissue evidence="4">Leaf</tissue>
    </source>
</reference>
<evidence type="ECO:0000256" key="2">
    <source>
        <dbReference type="ARBA" id="ARBA00023242"/>
    </source>
</evidence>
<dbReference type="STRING" id="35608.A0A2U1NA29"/>
<dbReference type="OrthoDB" id="41445at2759"/>